<dbReference type="InterPro" id="IPR011850">
    <property type="entry name" value="T2SS_GspF"/>
</dbReference>
<dbReference type="PANTHER" id="PTHR30012:SF0">
    <property type="entry name" value="TYPE II SECRETION SYSTEM PROTEIN F-RELATED"/>
    <property type="match status" value="1"/>
</dbReference>
<organism evidence="10 11">
    <name type="scientific">Lampropedia aestuarii</name>
    <dbReference type="NCBI Taxonomy" id="2562762"/>
    <lineage>
        <taxon>Bacteria</taxon>
        <taxon>Pseudomonadati</taxon>
        <taxon>Pseudomonadota</taxon>
        <taxon>Betaproteobacteria</taxon>
        <taxon>Burkholderiales</taxon>
        <taxon>Comamonadaceae</taxon>
        <taxon>Lampropedia</taxon>
    </lineage>
</organism>
<dbReference type="EMBL" id="SSWX01000003">
    <property type="protein sequence ID" value="THJ35696.1"/>
    <property type="molecule type" value="Genomic_DNA"/>
</dbReference>
<dbReference type="NCBIfam" id="TIGR02120">
    <property type="entry name" value="GspF"/>
    <property type="match status" value="1"/>
</dbReference>
<feature type="transmembrane region" description="Helical" evidence="8">
    <location>
        <begin position="170"/>
        <end position="193"/>
    </location>
</feature>
<feature type="transmembrane region" description="Helical" evidence="8">
    <location>
        <begin position="224"/>
        <end position="243"/>
    </location>
</feature>
<dbReference type="Pfam" id="PF00482">
    <property type="entry name" value="T2SSF"/>
    <property type="match status" value="2"/>
</dbReference>
<dbReference type="InterPro" id="IPR003004">
    <property type="entry name" value="GspF/PilC"/>
</dbReference>
<evidence type="ECO:0000313" key="11">
    <source>
        <dbReference type="Proteomes" id="UP000306236"/>
    </source>
</evidence>
<evidence type="ECO:0000256" key="4">
    <source>
        <dbReference type="ARBA" id="ARBA00022519"/>
    </source>
</evidence>
<feature type="domain" description="Type II secretion system protein GspF" evidence="9">
    <location>
        <begin position="71"/>
        <end position="194"/>
    </location>
</feature>
<dbReference type="PRINTS" id="PR00812">
    <property type="entry name" value="BCTERIALGSPF"/>
</dbReference>
<keyword evidence="6 8" id="KW-1133">Transmembrane helix</keyword>
<comment type="subcellular location">
    <subcellularLocation>
        <location evidence="1">Cell inner membrane</location>
        <topology evidence="1">Multi-pass membrane protein</topology>
    </subcellularLocation>
</comment>
<proteinExistence type="inferred from homology"/>
<comment type="caution">
    <text evidence="10">The sequence shown here is derived from an EMBL/GenBank/DDBJ whole genome shotgun (WGS) entry which is preliminary data.</text>
</comment>
<evidence type="ECO:0000256" key="6">
    <source>
        <dbReference type="ARBA" id="ARBA00022989"/>
    </source>
</evidence>
<evidence type="ECO:0000256" key="2">
    <source>
        <dbReference type="ARBA" id="ARBA00005745"/>
    </source>
</evidence>
<dbReference type="InterPro" id="IPR018076">
    <property type="entry name" value="T2SS_GspF_dom"/>
</dbReference>
<evidence type="ECO:0000256" key="1">
    <source>
        <dbReference type="ARBA" id="ARBA00004429"/>
    </source>
</evidence>
<accession>A0A4S5C030</accession>
<dbReference type="GO" id="GO:0015627">
    <property type="term" value="C:type II protein secretion system complex"/>
    <property type="evidence" value="ECO:0007669"/>
    <property type="project" value="InterPro"/>
</dbReference>
<evidence type="ECO:0000256" key="8">
    <source>
        <dbReference type="SAM" id="Phobius"/>
    </source>
</evidence>
<reference evidence="10 11" key="1">
    <citation type="submission" date="2019-04" db="EMBL/GenBank/DDBJ databases">
        <title>Lampropedia sp YIM MLB12 draf genome.</title>
        <authorList>
            <person name="Wang Y.-X."/>
        </authorList>
    </citation>
    <scope>NUCLEOTIDE SEQUENCE [LARGE SCALE GENOMIC DNA]</scope>
    <source>
        <strain evidence="10 11">YIM MLB12</strain>
    </source>
</reference>
<feature type="transmembrane region" description="Helical" evidence="8">
    <location>
        <begin position="374"/>
        <end position="398"/>
    </location>
</feature>
<dbReference type="RefSeq" id="WP_136405295.1">
    <property type="nucleotide sequence ID" value="NZ_SSWX01000003.1"/>
</dbReference>
<comment type="similarity">
    <text evidence="2">Belongs to the GSP F family.</text>
</comment>
<keyword evidence="11" id="KW-1185">Reference proteome</keyword>
<dbReference type="Gene3D" id="1.20.81.30">
    <property type="entry name" value="Type II secretion system (T2SS), domain F"/>
    <property type="match status" value="2"/>
</dbReference>
<evidence type="ECO:0000256" key="5">
    <source>
        <dbReference type="ARBA" id="ARBA00022692"/>
    </source>
</evidence>
<keyword evidence="4" id="KW-0997">Cell inner membrane</keyword>
<dbReference type="GO" id="GO:0005886">
    <property type="term" value="C:plasma membrane"/>
    <property type="evidence" value="ECO:0007669"/>
    <property type="project" value="UniProtKB-SubCell"/>
</dbReference>
<keyword evidence="3" id="KW-1003">Cell membrane</keyword>
<dbReference type="Proteomes" id="UP000306236">
    <property type="component" value="Unassembled WGS sequence"/>
</dbReference>
<dbReference type="FunFam" id="1.20.81.30:FF:000001">
    <property type="entry name" value="Type II secretion system protein F"/>
    <property type="match status" value="1"/>
</dbReference>
<dbReference type="InterPro" id="IPR042094">
    <property type="entry name" value="T2SS_GspF_sf"/>
</dbReference>
<keyword evidence="7 8" id="KW-0472">Membrane</keyword>
<evidence type="ECO:0000256" key="7">
    <source>
        <dbReference type="ARBA" id="ARBA00023136"/>
    </source>
</evidence>
<dbReference type="GO" id="GO:0015628">
    <property type="term" value="P:protein secretion by the type II secretion system"/>
    <property type="evidence" value="ECO:0007669"/>
    <property type="project" value="InterPro"/>
</dbReference>
<gene>
    <name evidence="10" type="primary">gspF</name>
    <name evidence="10" type="ORF">E8K88_03695</name>
</gene>
<dbReference type="AlphaFoldDB" id="A0A4S5C030"/>
<sequence length="405" mass="43840">MPAYSFDAIDAQGQSRKGTLEADSARSARTQLRGQGLVPLSVEAVSQGNASASNTGRFGRRVFNSTNLTIWTRQMAGLVNSGLTLERALAMLAQEAEDDKQQRLVASLRAEINGGTSFARALSAWPNEFSDVYVAVVGAGEQSGELGQVLERLADELENRQALQSQIVGAALYPAIVTLVGIVIVTFLLSYVVPQVANVFSGGNRQLPMLTEILMQISGMIRDYGVWILVTLVVFAFGFTRWLRIPSQREKFDAAWLRMPIIGKLSAQFNAAQFASTLAMLSGAGVPILKALQAAAETVSNRSMRSDAMDALVLVREGAPLAAAMGQKKRFPALLAMFARLGEQTGDLPLMLERASKQMQSEVQRRSVRLATMLEPLLIVAMGVAVMVIVLAVLLPIIQMNTWVQ</sequence>
<protein>
    <submittedName>
        <fullName evidence="10">Type II secretion system protein GspF</fullName>
    </submittedName>
</protein>
<evidence type="ECO:0000313" key="10">
    <source>
        <dbReference type="EMBL" id="THJ35696.1"/>
    </source>
</evidence>
<keyword evidence="5 8" id="KW-0812">Transmembrane</keyword>
<name>A0A4S5C030_9BURK</name>
<evidence type="ECO:0000259" key="9">
    <source>
        <dbReference type="Pfam" id="PF00482"/>
    </source>
</evidence>
<feature type="domain" description="Type II secretion system protein GspF" evidence="9">
    <location>
        <begin position="274"/>
        <end position="396"/>
    </location>
</feature>
<dbReference type="OrthoDB" id="9805682at2"/>
<dbReference type="PANTHER" id="PTHR30012">
    <property type="entry name" value="GENERAL SECRETION PATHWAY PROTEIN"/>
    <property type="match status" value="1"/>
</dbReference>
<evidence type="ECO:0000256" key="3">
    <source>
        <dbReference type="ARBA" id="ARBA00022475"/>
    </source>
</evidence>